<feature type="non-terminal residue" evidence="1">
    <location>
        <position position="74"/>
    </location>
</feature>
<dbReference type="Proteomes" id="UP000478052">
    <property type="component" value="Unassembled WGS sequence"/>
</dbReference>
<dbReference type="EMBL" id="VUJU01001282">
    <property type="protein sequence ID" value="KAF0766002.1"/>
    <property type="molecule type" value="Genomic_DNA"/>
</dbReference>
<evidence type="ECO:0000313" key="1">
    <source>
        <dbReference type="EMBL" id="KAF0766002.1"/>
    </source>
</evidence>
<proteinExistence type="predicted"/>
<sequence>MTWNSLRNHIENYIRLLRSDLNRLISWGESLGRLLNIFKCSKIVDYTIHDTTISNKTSVHNLGFHLLSNLSPCL</sequence>
<name>A0A6G0Z5N5_APHCR</name>
<evidence type="ECO:0000313" key="2">
    <source>
        <dbReference type="Proteomes" id="UP000478052"/>
    </source>
</evidence>
<gene>
    <name evidence="1" type="ORF">FWK35_00007710</name>
</gene>
<dbReference type="AlphaFoldDB" id="A0A6G0Z5N5"/>
<comment type="caution">
    <text evidence="1">The sequence shown here is derived from an EMBL/GenBank/DDBJ whole genome shotgun (WGS) entry which is preliminary data.</text>
</comment>
<accession>A0A6G0Z5N5</accession>
<protein>
    <submittedName>
        <fullName evidence="1">Uncharacterized protein</fullName>
    </submittedName>
</protein>
<reference evidence="1 2" key="1">
    <citation type="submission" date="2019-08" db="EMBL/GenBank/DDBJ databases">
        <title>Whole genome of Aphis craccivora.</title>
        <authorList>
            <person name="Voronova N.V."/>
            <person name="Shulinski R.S."/>
            <person name="Bandarenka Y.V."/>
            <person name="Zhorov D.G."/>
            <person name="Warner D."/>
        </authorList>
    </citation>
    <scope>NUCLEOTIDE SEQUENCE [LARGE SCALE GENOMIC DNA]</scope>
    <source>
        <strain evidence="1">180601</strain>
        <tissue evidence="1">Whole Body</tissue>
    </source>
</reference>
<keyword evidence="2" id="KW-1185">Reference proteome</keyword>
<organism evidence="1 2">
    <name type="scientific">Aphis craccivora</name>
    <name type="common">Cowpea aphid</name>
    <dbReference type="NCBI Taxonomy" id="307492"/>
    <lineage>
        <taxon>Eukaryota</taxon>
        <taxon>Metazoa</taxon>
        <taxon>Ecdysozoa</taxon>
        <taxon>Arthropoda</taxon>
        <taxon>Hexapoda</taxon>
        <taxon>Insecta</taxon>
        <taxon>Pterygota</taxon>
        <taxon>Neoptera</taxon>
        <taxon>Paraneoptera</taxon>
        <taxon>Hemiptera</taxon>
        <taxon>Sternorrhyncha</taxon>
        <taxon>Aphidomorpha</taxon>
        <taxon>Aphidoidea</taxon>
        <taxon>Aphididae</taxon>
        <taxon>Aphidini</taxon>
        <taxon>Aphis</taxon>
        <taxon>Aphis</taxon>
    </lineage>
</organism>